<keyword evidence="3" id="KW-1185">Reference proteome</keyword>
<proteinExistence type="predicted"/>
<dbReference type="Proteomes" id="UP001055101">
    <property type="component" value="Unassembled WGS sequence"/>
</dbReference>
<sequence length="104" mass="11477">MSGGMQRAFAAAARTRWDGTLSPEMRRFLELLRDAGGPASPASSHGEQRPRRTCKTLGLAERVLCGDGRTRWRITIVGLRALAQSAPSPTDTRDAQREQREEGR</sequence>
<evidence type="ECO:0000313" key="3">
    <source>
        <dbReference type="Proteomes" id="UP001055101"/>
    </source>
</evidence>
<name>A0ABQ4TIM2_9HYPH</name>
<reference evidence="2" key="2">
    <citation type="submission" date="2021-08" db="EMBL/GenBank/DDBJ databases">
        <authorList>
            <person name="Tani A."/>
            <person name="Ola A."/>
            <person name="Ogura Y."/>
            <person name="Katsura K."/>
            <person name="Hayashi T."/>
        </authorList>
    </citation>
    <scope>NUCLEOTIDE SEQUENCE</scope>
    <source>
        <strain evidence="2">DSM 23674</strain>
    </source>
</reference>
<gene>
    <name evidence="2" type="ORF">EKPJFOCH_1729</name>
</gene>
<reference evidence="2" key="1">
    <citation type="journal article" date="2021" name="Front. Microbiol.">
        <title>Comprehensive Comparative Genomics and Phenotyping of Methylobacterium Species.</title>
        <authorList>
            <person name="Alessa O."/>
            <person name="Ogura Y."/>
            <person name="Fujitani Y."/>
            <person name="Takami H."/>
            <person name="Hayashi T."/>
            <person name="Sahin N."/>
            <person name="Tani A."/>
        </authorList>
    </citation>
    <scope>NUCLEOTIDE SEQUENCE</scope>
    <source>
        <strain evidence="2">DSM 23674</strain>
    </source>
</reference>
<feature type="compositionally biased region" description="Basic and acidic residues" evidence="1">
    <location>
        <begin position="91"/>
        <end position="104"/>
    </location>
</feature>
<comment type="caution">
    <text evidence="2">The sequence shown here is derived from an EMBL/GenBank/DDBJ whole genome shotgun (WGS) entry which is preliminary data.</text>
</comment>
<accession>A0ABQ4TIM2</accession>
<evidence type="ECO:0000256" key="1">
    <source>
        <dbReference type="SAM" id="MobiDB-lite"/>
    </source>
</evidence>
<protein>
    <submittedName>
        <fullName evidence="2">Uncharacterized protein</fullName>
    </submittedName>
</protein>
<evidence type="ECO:0000313" key="2">
    <source>
        <dbReference type="EMBL" id="GJE55240.1"/>
    </source>
</evidence>
<dbReference type="EMBL" id="BPRA01000007">
    <property type="protein sequence ID" value="GJE55240.1"/>
    <property type="molecule type" value="Genomic_DNA"/>
</dbReference>
<organism evidence="2 3">
    <name type="scientific">Methylobacterium thuringiense</name>
    <dbReference type="NCBI Taxonomy" id="1003091"/>
    <lineage>
        <taxon>Bacteria</taxon>
        <taxon>Pseudomonadati</taxon>
        <taxon>Pseudomonadota</taxon>
        <taxon>Alphaproteobacteria</taxon>
        <taxon>Hyphomicrobiales</taxon>
        <taxon>Methylobacteriaceae</taxon>
        <taxon>Methylobacterium</taxon>
    </lineage>
</organism>
<feature type="region of interest" description="Disordered" evidence="1">
    <location>
        <begin position="81"/>
        <end position="104"/>
    </location>
</feature>